<comment type="caution">
    <text evidence="1">The sequence shown here is derived from an EMBL/GenBank/DDBJ whole genome shotgun (WGS) entry which is preliminary data.</text>
</comment>
<evidence type="ECO:0008006" key="3">
    <source>
        <dbReference type="Google" id="ProtNLM"/>
    </source>
</evidence>
<name>A0A4Y3QMW9_MICTE</name>
<dbReference type="EMBL" id="BJML01000008">
    <property type="protein sequence ID" value="GEB46614.1"/>
    <property type="molecule type" value="Genomic_DNA"/>
</dbReference>
<gene>
    <name evidence="1" type="ORF">MTE01_25590</name>
</gene>
<dbReference type="OrthoDB" id="10011501at2"/>
<dbReference type="Proteomes" id="UP000319525">
    <property type="component" value="Unassembled WGS sequence"/>
</dbReference>
<reference evidence="1 2" key="1">
    <citation type="submission" date="2019-06" db="EMBL/GenBank/DDBJ databases">
        <title>Whole genome shotgun sequence of Microbacterium testaceum NBRC 12675.</title>
        <authorList>
            <person name="Hosoyama A."/>
            <person name="Uohara A."/>
            <person name="Ohji S."/>
            <person name="Ichikawa N."/>
        </authorList>
    </citation>
    <scope>NUCLEOTIDE SEQUENCE [LARGE SCALE GENOMIC DNA]</scope>
    <source>
        <strain evidence="1 2">NBRC 12675</strain>
    </source>
</reference>
<dbReference type="Gene3D" id="3.30.1310.10">
    <property type="entry name" value="Nucleoid-associated protein YbaB-like domain"/>
    <property type="match status" value="1"/>
</dbReference>
<evidence type="ECO:0000313" key="1">
    <source>
        <dbReference type="EMBL" id="GEB46614.1"/>
    </source>
</evidence>
<dbReference type="InterPro" id="IPR004401">
    <property type="entry name" value="YbaB/EbfC"/>
</dbReference>
<accession>A0A4Y3QMW9</accession>
<dbReference type="AlphaFoldDB" id="A0A4Y3QMW9"/>
<dbReference type="GO" id="GO:0003677">
    <property type="term" value="F:DNA binding"/>
    <property type="evidence" value="ECO:0007669"/>
    <property type="project" value="InterPro"/>
</dbReference>
<protein>
    <recommendedName>
        <fullName evidence="3">YbaB/EbfC DNA-binding family protein</fullName>
    </recommendedName>
</protein>
<organism evidence="1 2">
    <name type="scientific">Microbacterium testaceum</name>
    <name type="common">Aureobacterium testaceum</name>
    <name type="synonym">Brevibacterium testaceum</name>
    <dbReference type="NCBI Taxonomy" id="2033"/>
    <lineage>
        <taxon>Bacteria</taxon>
        <taxon>Bacillati</taxon>
        <taxon>Actinomycetota</taxon>
        <taxon>Actinomycetes</taxon>
        <taxon>Micrococcales</taxon>
        <taxon>Microbacteriaceae</taxon>
        <taxon>Microbacterium</taxon>
    </lineage>
</organism>
<evidence type="ECO:0000313" key="2">
    <source>
        <dbReference type="Proteomes" id="UP000319525"/>
    </source>
</evidence>
<proteinExistence type="predicted"/>
<dbReference type="Pfam" id="PF02575">
    <property type="entry name" value="YbaB_DNA_bd"/>
    <property type="match status" value="1"/>
</dbReference>
<dbReference type="InterPro" id="IPR036894">
    <property type="entry name" value="YbaB-like_sf"/>
</dbReference>
<dbReference type="RefSeq" id="WP_141377887.1">
    <property type="nucleotide sequence ID" value="NZ_BJML01000008.1"/>
</dbReference>
<dbReference type="GeneID" id="57145244"/>
<sequence>MDFSIDERVEAARARLETQFAAAAIARERADGAMEELRSVSKTIRSEGGECTVTSAADGKILNVTLASGFRTDARLSSVLTETISRAQAAARSEAADRASTMFGESFPLVSGLRKGSDERGAAR</sequence>